<feature type="compositionally biased region" description="Low complexity" evidence="2">
    <location>
        <begin position="216"/>
        <end position="236"/>
    </location>
</feature>
<accession>A0A5J4V944</accession>
<feature type="region of interest" description="Disordered" evidence="2">
    <location>
        <begin position="91"/>
        <end position="120"/>
    </location>
</feature>
<dbReference type="AlphaFoldDB" id="A0A5J4V944"/>
<feature type="compositionally biased region" description="Polar residues" evidence="2">
    <location>
        <begin position="451"/>
        <end position="474"/>
    </location>
</feature>
<dbReference type="Proteomes" id="UP000324800">
    <property type="component" value="Unassembled WGS sequence"/>
</dbReference>
<feature type="compositionally biased region" description="Acidic residues" evidence="2">
    <location>
        <begin position="412"/>
        <end position="433"/>
    </location>
</feature>
<feature type="compositionally biased region" description="Basic residues" evidence="2">
    <location>
        <begin position="376"/>
        <end position="390"/>
    </location>
</feature>
<feature type="compositionally biased region" description="Polar residues" evidence="2">
    <location>
        <begin position="91"/>
        <end position="103"/>
    </location>
</feature>
<organism evidence="3 4">
    <name type="scientific">Streblomastix strix</name>
    <dbReference type="NCBI Taxonomy" id="222440"/>
    <lineage>
        <taxon>Eukaryota</taxon>
        <taxon>Metamonada</taxon>
        <taxon>Preaxostyla</taxon>
        <taxon>Oxymonadida</taxon>
        <taxon>Streblomastigidae</taxon>
        <taxon>Streblomastix</taxon>
    </lineage>
</organism>
<reference evidence="3 4" key="1">
    <citation type="submission" date="2019-03" db="EMBL/GenBank/DDBJ databases">
        <title>Single cell metagenomics reveals metabolic interactions within the superorganism composed of flagellate Streblomastix strix and complex community of Bacteroidetes bacteria on its surface.</title>
        <authorList>
            <person name="Treitli S.C."/>
            <person name="Kolisko M."/>
            <person name="Husnik F."/>
            <person name="Keeling P."/>
            <person name="Hampl V."/>
        </authorList>
    </citation>
    <scope>NUCLEOTIDE SEQUENCE [LARGE SCALE GENOMIC DNA]</scope>
    <source>
        <strain evidence="3">ST1C</strain>
    </source>
</reference>
<evidence type="ECO:0000256" key="1">
    <source>
        <dbReference type="SAM" id="Coils"/>
    </source>
</evidence>
<feature type="region of interest" description="Disordered" evidence="2">
    <location>
        <begin position="308"/>
        <end position="333"/>
    </location>
</feature>
<feature type="non-terminal residue" evidence="3">
    <location>
        <position position="480"/>
    </location>
</feature>
<evidence type="ECO:0000313" key="3">
    <source>
        <dbReference type="EMBL" id="KAA6379037.1"/>
    </source>
</evidence>
<dbReference type="EMBL" id="SNRW01008749">
    <property type="protein sequence ID" value="KAA6379037.1"/>
    <property type="molecule type" value="Genomic_DNA"/>
</dbReference>
<feature type="coiled-coil region" evidence="1">
    <location>
        <begin position="42"/>
        <end position="75"/>
    </location>
</feature>
<comment type="caution">
    <text evidence="3">The sequence shown here is derived from an EMBL/GenBank/DDBJ whole genome shotgun (WGS) entry which is preliminary data.</text>
</comment>
<protein>
    <submittedName>
        <fullName evidence="3">Uncharacterized protein</fullName>
    </submittedName>
</protein>
<feature type="compositionally biased region" description="Basic and acidic residues" evidence="2">
    <location>
        <begin position="360"/>
        <end position="375"/>
    </location>
</feature>
<sequence length="480" mass="55409">MRQAYGAMVESASEIDIEKVSGINLSDINEAKKKILMGQTNINILKEKRRKQNINKENQENQQEIKKEVEKVIENAIDGDTDINKQQLNEGNAQQVSETSGLENINEEDEGSEDEDFNESNNDINLLIQPAFDNEQQIETKLRLITSGSLLKATDLQRRATIRKMKEIEDKLKREKEEQEMKKQRIRDERERQKLQEKETQGGNKLMSAQTTVTTQQSQQQQQQSSLSLSLSQSQQHPQGPLPFIPPYSLAATLSSSQQQQDEYLNTLDGSSNENTRLDSQYQYNRNTQGTGIQKFNETLKRQRQIINEMNEDEQKNKNKESEKGNENEMKSTNLGVIQSAAVQQSIQQQELPALLNVSTRDRRQAERYEKEKEERKKRRKEQRMKKKQQYMKEYKEREQSDQGSGLGMNDILDDEDDDEEEQSKDEDYEDELIPVKPIPKVKVVRSVVTNPNYSPKKSFSPIFNDSNSQSSSYMKPGSA</sequence>
<feature type="region of interest" description="Disordered" evidence="2">
    <location>
        <begin position="451"/>
        <end position="480"/>
    </location>
</feature>
<proteinExistence type="predicted"/>
<name>A0A5J4V944_9EUKA</name>
<evidence type="ECO:0000256" key="2">
    <source>
        <dbReference type="SAM" id="MobiDB-lite"/>
    </source>
</evidence>
<gene>
    <name evidence="3" type="ORF">EZS28_025436</name>
</gene>
<keyword evidence="1" id="KW-0175">Coiled coil</keyword>
<feature type="compositionally biased region" description="Basic and acidic residues" evidence="2">
    <location>
        <begin position="313"/>
        <end position="330"/>
    </location>
</feature>
<feature type="compositionally biased region" description="Polar residues" evidence="2">
    <location>
        <begin position="201"/>
        <end position="215"/>
    </location>
</feature>
<feature type="compositionally biased region" description="Basic and acidic residues" evidence="2">
    <location>
        <begin position="173"/>
        <end position="200"/>
    </location>
</feature>
<feature type="region of interest" description="Disordered" evidence="2">
    <location>
        <begin position="173"/>
        <end position="248"/>
    </location>
</feature>
<feature type="compositionally biased region" description="Acidic residues" evidence="2">
    <location>
        <begin position="105"/>
        <end position="118"/>
    </location>
</feature>
<evidence type="ECO:0000313" key="4">
    <source>
        <dbReference type="Proteomes" id="UP000324800"/>
    </source>
</evidence>
<feature type="region of interest" description="Disordered" evidence="2">
    <location>
        <begin position="354"/>
        <end position="434"/>
    </location>
</feature>
<feature type="compositionally biased region" description="Basic and acidic residues" evidence="2">
    <location>
        <begin position="391"/>
        <end position="401"/>
    </location>
</feature>